<dbReference type="Proteomes" id="UP001139516">
    <property type="component" value="Unassembled WGS sequence"/>
</dbReference>
<protein>
    <submittedName>
        <fullName evidence="3">Transposase</fullName>
    </submittedName>
</protein>
<dbReference type="RefSeq" id="WP_248669971.1">
    <property type="nucleotide sequence ID" value="NZ_JALPRX010000157.1"/>
</dbReference>
<evidence type="ECO:0000313" key="4">
    <source>
        <dbReference type="Proteomes" id="UP001139516"/>
    </source>
</evidence>
<reference evidence="3" key="1">
    <citation type="submission" date="2022-04" db="EMBL/GenBank/DDBJ databases">
        <title>Roseomonas acroporae sp. nov., isolated from coral Acropora digitifera.</title>
        <authorList>
            <person name="Sun H."/>
        </authorList>
    </citation>
    <scope>NUCLEOTIDE SEQUENCE</scope>
    <source>
        <strain evidence="3">NAR14</strain>
    </source>
</reference>
<proteinExistence type="predicted"/>
<dbReference type="InterPro" id="IPR038721">
    <property type="entry name" value="IS701-like_DDE_dom"/>
</dbReference>
<dbReference type="EMBL" id="JALPRX010000157">
    <property type="protein sequence ID" value="MCK8787925.1"/>
    <property type="molecule type" value="Genomic_DNA"/>
</dbReference>
<keyword evidence="4" id="KW-1185">Reference proteome</keyword>
<organism evidence="3 4">
    <name type="scientific">Roseomonas acroporae</name>
    <dbReference type="NCBI Taxonomy" id="2937791"/>
    <lineage>
        <taxon>Bacteria</taxon>
        <taxon>Pseudomonadati</taxon>
        <taxon>Pseudomonadota</taxon>
        <taxon>Alphaproteobacteria</taxon>
        <taxon>Acetobacterales</taxon>
        <taxon>Roseomonadaceae</taxon>
        <taxon>Roseomonas</taxon>
    </lineage>
</organism>
<name>A0A9X1YF05_9PROT</name>
<evidence type="ECO:0000313" key="3">
    <source>
        <dbReference type="EMBL" id="MCK8787925.1"/>
    </source>
</evidence>
<evidence type="ECO:0000256" key="1">
    <source>
        <dbReference type="SAM" id="MobiDB-lite"/>
    </source>
</evidence>
<comment type="caution">
    <text evidence="3">The sequence shown here is derived from an EMBL/GenBank/DDBJ whole genome shotgun (WGS) entry which is preliminary data.</text>
</comment>
<feature type="domain" description="Transposase IS701-like DDE" evidence="2">
    <location>
        <begin position="14"/>
        <end position="99"/>
    </location>
</feature>
<dbReference type="AlphaFoldDB" id="A0A9X1YF05"/>
<accession>A0A9X1YF05</accession>
<sequence>MLRLPPCFAAVILCFVPLLRQRGWRHAEVLLLGALLVPGQRTVASILRIAGLSRERRFTNYHRVLDRAVWSGRAAGRVLLGLLVARFAPQGAVLLGLDDRSSAGGGGASTPGASTATRYVPATGTSSRPPVCAG</sequence>
<evidence type="ECO:0000259" key="2">
    <source>
        <dbReference type="Pfam" id="PF13546"/>
    </source>
</evidence>
<dbReference type="Pfam" id="PF13546">
    <property type="entry name" value="DDE_5"/>
    <property type="match status" value="1"/>
</dbReference>
<gene>
    <name evidence="3" type="ORF">M0638_26575</name>
</gene>
<feature type="region of interest" description="Disordered" evidence="1">
    <location>
        <begin position="99"/>
        <end position="134"/>
    </location>
</feature>